<dbReference type="Proteomes" id="UP000297747">
    <property type="component" value="Unassembled WGS sequence"/>
</dbReference>
<dbReference type="RefSeq" id="WP_135053434.1">
    <property type="nucleotide sequence ID" value="NZ_JADGLI010000050.1"/>
</dbReference>
<feature type="domain" description="Helicase superfamily 3 single-stranded DNA/RNA virus" evidence="1">
    <location>
        <begin position="220"/>
        <end position="310"/>
    </location>
</feature>
<evidence type="ECO:0000313" key="3">
    <source>
        <dbReference type="EMBL" id="TFU29591.1"/>
    </source>
</evidence>
<proteinExistence type="predicted"/>
<dbReference type="GO" id="GO:0003677">
    <property type="term" value="F:DNA binding"/>
    <property type="evidence" value="ECO:0007669"/>
    <property type="project" value="InterPro"/>
</dbReference>
<name>A0A4Y9FKD9_STRAI</name>
<dbReference type="Gene3D" id="3.40.50.300">
    <property type="entry name" value="P-loop containing nucleotide triphosphate hydrolases"/>
    <property type="match status" value="1"/>
</dbReference>
<dbReference type="InterPro" id="IPR002631">
    <property type="entry name" value="Plasmid_rep_OBD"/>
</dbReference>
<organism evidence="3 4">
    <name type="scientific">Streptococcus acidominimus</name>
    <dbReference type="NCBI Taxonomy" id="1326"/>
    <lineage>
        <taxon>Bacteria</taxon>
        <taxon>Bacillati</taxon>
        <taxon>Bacillota</taxon>
        <taxon>Bacilli</taxon>
        <taxon>Lactobacillales</taxon>
        <taxon>Streptococcaceae</taxon>
        <taxon>Streptococcus</taxon>
    </lineage>
</organism>
<evidence type="ECO:0000259" key="2">
    <source>
        <dbReference type="Pfam" id="PF01719"/>
    </source>
</evidence>
<sequence length="403" mass="47685">MTKTKKKERRIRSIMYTQQVQLLKHKDWKEETKRIVKAVEPKHWAAILHDKDTDENGKPVEPHLHLMLYFPNARSPQSIAWEINEKEGLREEANTERLEFFKNPNNGYSYLVHRITNAVDKYQYPLEDVISNFDYPAKIEQITKNVKRRESMKESELINEFLDLLYDNEITLEEVEDILTGSQYAKSATRIKKVMEKKQEKIVKEFIKEMEENHLHKEIVYIYGKAGTGKTRLAIDYAKKNKEGYFLTGSSKDPFQDYQNESVVIIDELRPETFNYEDLLKILDPYNFNVMVPVRFFDKALSAKVIFITSPYSPHELYQEIFSRKRGSSKIDTFQQLERRIDATIYVDDEYIYSTEYDSLSGQYIPIANSKEANRFYKKHTVTNNGKQIYEKIIKTLKTDKET</sequence>
<dbReference type="InterPro" id="IPR027417">
    <property type="entry name" value="P-loop_NTPase"/>
</dbReference>
<protein>
    <submittedName>
        <fullName evidence="3">Uncharacterized protein</fullName>
    </submittedName>
</protein>
<dbReference type="EMBL" id="SPQA01000050">
    <property type="protein sequence ID" value="TFU29591.1"/>
    <property type="molecule type" value="Genomic_DNA"/>
</dbReference>
<comment type="caution">
    <text evidence="3">The sequence shown here is derived from an EMBL/GenBank/DDBJ whole genome shotgun (WGS) entry which is preliminary data.</text>
</comment>
<evidence type="ECO:0000259" key="1">
    <source>
        <dbReference type="Pfam" id="PF00910"/>
    </source>
</evidence>
<dbReference type="GO" id="GO:0003724">
    <property type="term" value="F:RNA helicase activity"/>
    <property type="evidence" value="ECO:0007669"/>
    <property type="project" value="InterPro"/>
</dbReference>
<accession>A0A4Y9FKD9</accession>
<dbReference type="GO" id="GO:0005727">
    <property type="term" value="C:extrachromosomal circular DNA"/>
    <property type="evidence" value="ECO:0007669"/>
    <property type="project" value="InterPro"/>
</dbReference>
<reference evidence="3 4" key="1">
    <citation type="submission" date="2019-03" db="EMBL/GenBank/DDBJ databases">
        <title>Diversity of the mouse oral microbiome.</title>
        <authorList>
            <person name="Joseph S."/>
            <person name="Aduse-Opoku J."/>
            <person name="Curtis M."/>
            <person name="Wade W."/>
            <person name="Hashim A."/>
        </authorList>
    </citation>
    <scope>NUCLEOTIDE SEQUENCE [LARGE SCALE GENOMIC DNA]</scope>
    <source>
        <strain evidence="3 4">HT4</strain>
    </source>
</reference>
<dbReference type="GO" id="GO:0006260">
    <property type="term" value="P:DNA replication"/>
    <property type="evidence" value="ECO:0007669"/>
    <property type="project" value="InterPro"/>
</dbReference>
<gene>
    <name evidence="3" type="ORF">E4U01_09495</name>
</gene>
<evidence type="ECO:0000313" key="4">
    <source>
        <dbReference type="Proteomes" id="UP000297747"/>
    </source>
</evidence>
<feature type="domain" description="Plasmid replication protein origin binding" evidence="2">
    <location>
        <begin position="8"/>
        <end position="134"/>
    </location>
</feature>
<dbReference type="InterPro" id="IPR000605">
    <property type="entry name" value="Helicase_SF3_ssDNA/RNA_vir"/>
</dbReference>
<dbReference type="GO" id="GO:0003916">
    <property type="term" value="F:DNA topoisomerase activity"/>
    <property type="evidence" value="ECO:0007669"/>
    <property type="project" value="InterPro"/>
</dbReference>
<dbReference type="Gene3D" id="3.40.1310.30">
    <property type="match status" value="1"/>
</dbReference>
<dbReference type="Pfam" id="PF00910">
    <property type="entry name" value="RNA_helicase"/>
    <property type="match status" value="1"/>
</dbReference>
<dbReference type="AlphaFoldDB" id="A0A4Y9FKD9"/>
<dbReference type="Pfam" id="PF01719">
    <property type="entry name" value="Rep_OBD"/>
    <property type="match status" value="1"/>
</dbReference>
<dbReference type="GO" id="GO:0003723">
    <property type="term" value="F:RNA binding"/>
    <property type="evidence" value="ECO:0007669"/>
    <property type="project" value="InterPro"/>
</dbReference>
<dbReference type="SUPFAM" id="SSF52540">
    <property type="entry name" value="P-loop containing nucleoside triphosphate hydrolases"/>
    <property type="match status" value="1"/>
</dbReference>